<keyword evidence="11" id="KW-1185">Reference proteome</keyword>
<feature type="binding site" evidence="8">
    <location>
        <position position="84"/>
    </location>
    <ligand>
        <name>Zn(2+)</name>
        <dbReference type="ChEBI" id="CHEBI:29105"/>
        <note>catalytic</note>
    </ligand>
</feature>
<dbReference type="EMBL" id="CP097119">
    <property type="protein sequence ID" value="USS88715.1"/>
    <property type="molecule type" value="Genomic_DNA"/>
</dbReference>
<feature type="binding site" evidence="8">
    <location>
        <position position="54"/>
    </location>
    <ligand>
        <name>Zn(2+)</name>
        <dbReference type="ChEBI" id="CHEBI:29105"/>
        <note>catalytic</note>
    </ligand>
</feature>
<dbReference type="InterPro" id="IPR016193">
    <property type="entry name" value="Cytidine_deaminase-like"/>
</dbReference>
<evidence type="ECO:0000256" key="8">
    <source>
        <dbReference type="HAMAP-Rule" id="MF_00972"/>
    </source>
</evidence>
<feature type="domain" description="CMP/dCMP-type deaminase" evidence="9">
    <location>
        <begin position="3"/>
        <end position="121"/>
    </location>
</feature>
<keyword evidence="6 8" id="KW-0862">Zinc</keyword>
<dbReference type="GO" id="GO:0008270">
    <property type="term" value="F:zinc ion binding"/>
    <property type="evidence" value="ECO:0007669"/>
    <property type="project" value="UniProtKB-UniRule"/>
</dbReference>
<feature type="binding site" evidence="8">
    <location>
        <position position="87"/>
    </location>
    <ligand>
        <name>Zn(2+)</name>
        <dbReference type="ChEBI" id="CHEBI:29105"/>
        <note>catalytic</note>
    </ligand>
</feature>
<proteinExistence type="inferred from homology"/>
<evidence type="ECO:0000256" key="6">
    <source>
        <dbReference type="ARBA" id="ARBA00022833"/>
    </source>
</evidence>
<evidence type="ECO:0000256" key="7">
    <source>
        <dbReference type="ARBA" id="ARBA00048045"/>
    </source>
</evidence>
<dbReference type="AlphaFoldDB" id="A0A9Q9E1G9"/>
<comment type="catalytic activity">
    <reaction evidence="7 8">
        <text>adenosine(34) in tRNA + H2O + H(+) = inosine(34) in tRNA + NH4(+)</text>
        <dbReference type="Rhea" id="RHEA:43168"/>
        <dbReference type="Rhea" id="RHEA-COMP:10373"/>
        <dbReference type="Rhea" id="RHEA-COMP:10374"/>
        <dbReference type="ChEBI" id="CHEBI:15377"/>
        <dbReference type="ChEBI" id="CHEBI:15378"/>
        <dbReference type="ChEBI" id="CHEBI:28938"/>
        <dbReference type="ChEBI" id="CHEBI:74411"/>
        <dbReference type="ChEBI" id="CHEBI:82852"/>
        <dbReference type="EC" id="3.5.4.33"/>
    </reaction>
</comment>
<feature type="active site" description="Proton donor" evidence="8">
    <location>
        <position position="56"/>
    </location>
</feature>
<evidence type="ECO:0000256" key="3">
    <source>
        <dbReference type="ARBA" id="ARBA00022694"/>
    </source>
</evidence>
<evidence type="ECO:0000313" key="11">
    <source>
        <dbReference type="Proteomes" id="UP001055911"/>
    </source>
</evidence>
<keyword evidence="3 8" id="KW-0819">tRNA processing</keyword>
<name>A0A9Q9E1G9_9LACO</name>
<dbReference type="NCBIfam" id="NF008113">
    <property type="entry name" value="PRK10860.1"/>
    <property type="match status" value="1"/>
</dbReference>
<dbReference type="PROSITE" id="PS51747">
    <property type="entry name" value="CYT_DCMP_DEAMINASES_2"/>
    <property type="match status" value="1"/>
</dbReference>
<accession>A0A9Q9E1G9</accession>
<dbReference type="InterPro" id="IPR002125">
    <property type="entry name" value="CMP_dCMP_dom"/>
</dbReference>
<comment type="function">
    <text evidence="8">Catalyzes the deamination of adenosine to inosine at the wobble position 34 of tRNA(Arg2).</text>
</comment>
<dbReference type="HAMAP" id="MF_00972">
    <property type="entry name" value="tRNA_aden_deaminase"/>
    <property type="match status" value="1"/>
</dbReference>
<dbReference type="SUPFAM" id="SSF53927">
    <property type="entry name" value="Cytidine deaminase-like"/>
    <property type="match status" value="1"/>
</dbReference>
<evidence type="ECO:0000313" key="10">
    <source>
        <dbReference type="EMBL" id="USS88715.1"/>
    </source>
</evidence>
<dbReference type="PANTHER" id="PTHR11079">
    <property type="entry name" value="CYTOSINE DEAMINASE FAMILY MEMBER"/>
    <property type="match status" value="1"/>
</dbReference>
<organism evidence="10 11">
    <name type="scientific">Fructilactobacillus cliffordii</name>
    <dbReference type="NCBI Taxonomy" id="2940299"/>
    <lineage>
        <taxon>Bacteria</taxon>
        <taxon>Bacillati</taxon>
        <taxon>Bacillota</taxon>
        <taxon>Bacilli</taxon>
        <taxon>Lactobacillales</taxon>
        <taxon>Lactobacillaceae</taxon>
        <taxon>Fructilactobacillus</taxon>
    </lineage>
</organism>
<reference evidence="10" key="1">
    <citation type="submission" date="2022-05" db="EMBL/GenBank/DDBJ databases">
        <authorList>
            <person name="Oliphant S.A."/>
            <person name="Watson-Haigh N.S."/>
            <person name="Sumby K.M."/>
            <person name="Gardner J.M."/>
            <person name="Jiranek V."/>
        </authorList>
    </citation>
    <scope>NUCLEOTIDE SEQUENCE</scope>
    <source>
        <strain evidence="10">KI4_B1</strain>
    </source>
</reference>
<dbReference type="PROSITE" id="PS00903">
    <property type="entry name" value="CYT_DCMP_DEAMINASES_1"/>
    <property type="match status" value="1"/>
</dbReference>
<comment type="similarity">
    <text evidence="1">Belongs to the cytidine and deoxycytidylate deaminase family. ADAT2 subfamily.</text>
</comment>
<protein>
    <recommendedName>
        <fullName evidence="8">tRNA-specific adenosine deaminase</fullName>
        <ecNumber evidence="8">3.5.4.33</ecNumber>
    </recommendedName>
</protein>
<dbReference type="Gene3D" id="3.40.140.10">
    <property type="entry name" value="Cytidine Deaminase, domain 2"/>
    <property type="match status" value="1"/>
</dbReference>
<dbReference type="GO" id="GO:0002100">
    <property type="term" value="P:tRNA wobble adenosine to inosine editing"/>
    <property type="evidence" value="ECO:0007669"/>
    <property type="project" value="UniProtKB-UniRule"/>
</dbReference>
<dbReference type="FunFam" id="3.40.140.10:FF:000005">
    <property type="entry name" value="tRNA-specific adenosine deaminase"/>
    <property type="match status" value="1"/>
</dbReference>
<dbReference type="CDD" id="cd01285">
    <property type="entry name" value="nucleoside_deaminase"/>
    <property type="match status" value="1"/>
</dbReference>
<evidence type="ECO:0000259" key="9">
    <source>
        <dbReference type="PROSITE" id="PS51747"/>
    </source>
</evidence>
<dbReference type="Proteomes" id="UP001055911">
    <property type="component" value="Chromosome"/>
</dbReference>
<keyword evidence="4 8" id="KW-0479">Metal-binding</keyword>
<dbReference type="InterPro" id="IPR028883">
    <property type="entry name" value="tRNA_aden_deaminase"/>
</dbReference>
<evidence type="ECO:0000256" key="2">
    <source>
        <dbReference type="ARBA" id="ARBA00011738"/>
    </source>
</evidence>
<keyword evidence="5 8" id="KW-0378">Hydrolase</keyword>
<comment type="cofactor">
    <cofactor evidence="8">
        <name>Zn(2+)</name>
        <dbReference type="ChEBI" id="CHEBI:29105"/>
    </cofactor>
    <text evidence="8">Binds 1 zinc ion per subunit.</text>
</comment>
<dbReference type="Pfam" id="PF14437">
    <property type="entry name" value="MafB19-deam"/>
    <property type="match status" value="1"/>
</dbReference>
<evidence type="ECO:0000256" key="1">
    <source>
        <dbReference type="ARBA" id="ARBA00010669"/>
    </source>
</evidence>
<dbReference type="InterPro" id="IPR058535">
    <property type="entry name" value="MafB19-deam"/>
</dbReference>
<dbReference type="GO" id="GO:0052717">
    <property type="term" value="F:tRNA-specific adenosine-34 deaminase activity"/>
    <property type="evidence" value="ECO:0007669"/>
    <property type="project" value="UniProtKB-UniRule"/>
</dbReference>
<evidence type="ECO:0000256" key="5">
    <source>
        <dbReference type="ARBA" id="ARBA00022801"/>
    </source>
</evidence>
<dbReference type="EC" id="3.5.4.33" evidence="8"/>
<gene>
    <name evidence="8 10" type="primary">tadA</name>
    <name evidence="10" type="ORF">M3M40_04240</name>
</gene>
<sequence length="162" mass="18017">MMTEDERYMGQALVEARFAAQIGEIPIGAVVVKDHQIIGTGYNLREHTQLSTQHAELIAIEEACLAVQSWRLTGCTLYVTIEPCLMCAGAIVNARIDRVVYGAANPKAGAGESLYHALTDERQNHQVELETGCRAIEAGAVMQSFFRDKRQRRKKRKQGLDK</sequence>
<evidence type="ECO:0000256" key="4">
    <source>
        <dbReference type="ARBA" id="ARBA00022723"/>
    </source>
</evidence>
<comment type="subunit">
    <text evidence="2 8">Homodimer.</text>
</comment>
<dbReference type="InterPro" id="IPR016192">
    <property type="entry name" value="APOBEC/CMP_deaminase_Zn-bd"/>
</dbReference>
<dbReference type="PANTHER" id="PTHR11079:SF202">
    <property type="entry name" value="TRNA-SPECIFIC ADENOSINE DEAMINASE"/>
    <property type="match status" value="1"/>
</dbReference>